<evidence type="ECO:0000313" key="2">
    <source>
        <dbReference type="Proteomes" id="UP000030656"/>
    </source>
</evidence>
<dbReference type="AlphaFoldDB" id="A0A024VSL7"/>
<evidence type="ECO:0000313" key="1">
    <source>
        <dbReference type="EMBL" id="ETW30866.1"/>
    </source>
</evidence>
<protein>
    <submittedName>
        <fullName evidence="1">Uncharacterized protein</fullName>
    </submittedName>
</protein>
<name>A0A024VSL7_PLAFA</name>
<accession>A0A024VSL7</accession>
<proteinExistence type="predicted"/>
<organism evidence="1 2">
    <name type="scientific">Plasmodium falciparum FCH/4</name>
    <dbReference type="NCBI Taxonomy" id="1036724"/>
    <lineage>
        <taxon>Eukaryota</taxon>
        <taxon>Sar</taxon>
        <taxon>Alveolata</taxon>
        <taxon>Apicomplexa</taxon>
        <taxon>Aconoidasida</taxon>
        <taxon>Haemosporida</taxon>
        <taxon>Plasmodiidae</taxon>
        <taxon>Plasmodium</taxon>
        <taxon>Plasmodium (Laverania)</taxon>
    </lineage>
</organism>
<reference evidence="1 2" key="2">
    <citation type="submission" date="2013-02" db="EMBL/GenBank/DDBJ databases">
        <title>The Genome Sequence of Plasmodium falciparum FCH/4.</title>
        <authorList>
            <consortium name="The Broad Institute Genome Sequencing Platform"/>
            <consortium name="The Broad Institute Genome Sequencing Center for Infectious Disease"/>
            <person name="Neafsey D."/>
            <person name="Cheeseman I."/>
            <person name="Volkman S."/>
            <person name="Adams J."/>
            <person name="Walker B."/>
            <person name="Young S.K."/>
            <person name="Zeng Q."/>
            <person name="Gargeya S."/>
            <person name="Fitzgerald M."/>
            <person name="Haas B."/>
            <person name="Abouelleil A."/>
            <person name="Alvarado L."/>
            <person name="Arachchi H.M."/>
            <person name="Berlin A.M."/>
            <person name="Chapman S.B."/>
            <person name="Dewar J."/>
            <person name="Goldberg J."/>
            <person name="Griggs A."/>
            <person name="Gujja S."/>
            <person name="Hansen M."/>
            <person name="Howarth C."/>
            <person name="Imamovic A."/>
            <person name="Larimer J."/>
            <person name="McCowan C."/>
            <person name="Murphy C."/>
            <person name="Neiman D."/>
            <person name="Pearson M."/>
            <person name="Priest M."/>
            <person name="Roberts A."/>
            <person name="Saif S."/>
            <person name="Shea T."/>
            <person name="Sisk P."/>
            <person name="Sykes S."/>
            <person name="Wortman J."/>
            <person name="Nusbaum C."/>
            <person name="Birren B."/>
        </authorList>
    </citation>
    <scope>NUCLEOTIDE SEQUENCE [LARGE SCALE GENOMIC DNA]</scope>
    <source>
        <strain evidence="1 2">FCH/4</strain>
    </source>
</reference>
<dbReference type="EMBL" id="KI927882">
    <property type="protein sequence ID" value="ETW30866.1"/>
    <property type="molecule type" value="Genomic_DNA"/>
</dbReference>
<gene>
    <name evidence="1" type="ORF">PFFCH_01662</name>
</gene>
<reference evidence="1 2" key="1">
    <citation type="submission" date="2013-02" db="EMBL/GenBank/DDBJ databases">
        <title>The Genome Annotation of Plasmodium falciparum FCH/4.</title>
        <authorList>
            <consortium name="The Broad Institute Genome Sequencing Platform"/>
            <consortium name="The Broad Institute Genome Sequencing Center for Infectious Disease"/>
            <person name="Neafsey D."/>
            <person name="Hoffman S."/>
            <person name="Volkman S."/>
            <person name="Rosenthal P."/>
            <person name="Walker B."/>
            <person name="Young S.K."/>
            <person name="Zeng Q."/>
            <person name="Gargeya S."/>
            <person name="Fitzgerald M."/>
            <person name="Haas B."/>
            <person name="Abouelleil A."/>
            <person name="Allen A.W."/>
            <person name="Alvarado L."/>
            <person name="Arachchi H.M."/>
            <person name="Berlin A.M."/>
            <person name="Chapman S.B."/>
            <person name="Gainer-Dewar J."/>
            <person name="Goldberg J."/>
            <person name="Griggs A."/>
            <person name="Gujja S."/>
            <person name="Hansen M."/>
            <person name="Howarth C."/>
            <person name="Imamovic A."/>
            <person name="Ireland A."/>
            <person name="Larimer J."/>
            <person name="McCowan C."/>
            <person name="Murphy C."/>
            <person name="Pearson M."/>
            <person name="Poon T.W."/>
            <person name="Priest M."/>
            <person name="Roberts A."/>
            <person name="Saif S."/>
            <person name="Shea T."/>
            <person name="Sisk P."/>
            <person name="Sykes S."/>
            <person name="Wortman J."/>
            <person name="Nusbaum C."/>
            <person name="Birren B."/>
        </authorList>
    </citation>
    <scope>NUCLEOTIDE SEQUENCE [LARGE SCALE GENOMIC DNA]</scope>
    <source>
        <strain evidence="1 2">FCH/4</strain>
    </source>
</reference>
<dbReference type="Proteomes" id="UP000030656">
    <property type="component" value="Unassembled WGS sequence"/>
</dbReference>
<sequence>MNNSEKKDKEENCSNKENRLINQKIMNTSINFDDTQNLSDEDKFIFDSYLNEENIKKESLQEIISNQVRQFEQIFL</sequence>